<dbReference type="Gene3D" id="3.10.450.50">
    <property type="match status" value="1"/>
</dbReference>
<keyword evidence="3" id="KW-1185">Reference proteome</keyword>
<evidence type="ECO:0000259" key="1">
    <source>
        <dbReference type="Pfam" id="PF12680"/>
    </source>
</evidence>
<evidence type="ECO:0000313" key="3">
    <source>
        <dbReference type="Proteomes" id="UP001305702"/>
    </source>
</evidence>
<dbReference type="AlphaFoldDB" id="A0AA96LHS5"/>
<dbReference type="Proteomes" id="UP001305702">
    <property type="component" value="Chromosome"/>
</dbReference>
<accession>A0AA96LHS5</accession>
<dbReference type="EMBL" id="CP130318">
    <property type="protein sequence ID" value="WNQ14031.1"/>
    <property type="molecule type" value="Genomic_DNA"/>
</dbReference>
<protein>
    <submittedName>
        <fullName evidence="2">Nuclear transport factor 2 family protein</fullName>
    </submittedName>
</protein>
<organism evidence="2 3">
    <name type="scientific">Paenibacillus aurantius</name>
    <dbReference type="NCBI Taxonomy" id="2918900"/>
    <lineage>
        <taxon>Bacteria</taxon>
        <taxon>Bacillati</taxon>
        <taxon>Bacillota</taxon>
        <taxon>Bacilli</taxon>
        <taxon>Bacillales</taxon>
        <taxon>Paenibacillaceae</taxon>
        <taxon>Paenibacillus</taxon>
    </lineage>
</organism>
<reference evidence="2 3" key="1">
    <citation type="submission" date="2022-02" db="EMBL/GenBank/DDBJ databases">
        <title>Paenibacillus sp. MBLB1776 Whole Genome Shotgun Sequencing.</title>
        <authorList>
            <person name="Hwang C.Y."/>
            <person name="Cho E.-S."/>
            <person name="Seo M.-J."/>
        </authorList>
    </citation>
    <scope>NUCLEOTIDE SEQUENCE [LARGE SCALE GENOMIC DNA]</scope>
    <source>
        <strain evidence="2 3">MBLB1776</strain>
    </source>
</reference>
<dbReference type="RefSeq" id="WP_315607813.1">
    <property type="nucleotide sequence ID" value="NZ_CP130318.1"/>
</dbReference>
<dbReference type="Pfam" id="PF12680">
    <property type="entry name" value="SnoaL_2"/>
    <property type="match status" value="1"/>
</dbReference>
<proteinExistence type="predicted"/>
<dbReference type="KEGG" id="paun:MJA45_13730"/>
<gene>
    <name evidence="2" type="ORF">MJA45_13730</name>
</gene>
<sequence length="134" mass="15403">MIESTGSVTSQTSAGFEAFKLALETGHTEEFLEKVTEDFRFSVPLPLEGWNHEQQGKERFEELVRFERSVFQMQLTPLLSLENGDNGVVVFRSEGSLNGRSFQNELAIVFQFEEGRIRSFREYVGMPLKNYENP</sequence>
<evidence type="ECO:0000313" key="2">
    <source>
        <dbReference type="EMBL" id="WNQ14031.1"/>
    </source>
</evidence>
<dbReference type="SUPFAM" id="SSF54427">
    <property type="entry name" value="NTF2-like"/>
    <property type="match status" value="1"/>
</dbReference>
<dbReference type="InterPro" id="IPR032710">
    <property type="entry name" value="NTF2-like_dom_sf"/>
</dbReference>
<dbReference type="InterPro" id="IPR037401">
    <property type="entry name" value="SnoaL-like"/>
</dbReference>
<name>A0AA96LHS5_9BACL</name>
<feature type="domain" description="SnoaL-like" evidence="1">
    <location>
        <begin position="20"/>
        <end position="119"/>
    </location>
</feature>